<evidence type="ECO:0000313" key="4">
    <source>
        <dbReference type="Proteomes" id="UP000516428"/>
    </source>
</evidence>
<dbReference type="GO" id="GO:0000150">
    <property type="term" value="F:DNA strand exchange activity"/>
    <property type="evidence" value="ECO:0007669"/>
    <property type="project" value="InterPro"/>
</dbReference>
<dbReference type="Pfam" id="PF00239">
    <property type="entry name" value="Resolvase"/>
    <property type="match status" value="1"/>
</dbReference>
<dbReference type="Pfam" id="PF07508">
    <property type="entry name" value="Recombinase"/>
    <property type="match status" value="1"/>
</dbReference>
<dbReference type="PANTHER" id="PTHR30461:SF23">
    <property type="entry name" value="DNA RECOMBINASE-RELATED"/>
    <property type="match status" value="1"/>
</dbReference>
<dbReference type="InterPro" id="IPR006119">
    <property type="entry name" value="Resolv_N"/>
</dbReference>
<dbReference type="Pfam" id="PF13408">
    <property type="entry name" value="Zn_ribbon_recom"/>
    <property type="match status" value="1"/>
</dbReference>
<dbReference type="Gene3D" id="3.40.50.1390">
    <property type="entry name" value="Resolvase, N-terminal catalytic domain"/>
    <property type="match status" value="1"/>
</dbReference>
<reference evidence="3 4" key="1">
    <citation type="submission" date="2020-09" db="EMBL/GenBank/DDBJ databases">
        <title>A novel species.</title>
        <authorList>
            <person name="Gao J."/>
        </authorList>
    </citation>
    <scope>NUCLEOTIDE SEQUENCE [LARGE SCALE GENOMIC DNA]</scope>
    <source>
        <strain evidence="3 4">CRXT-Y-14</strain>
    </source>
</reference>
<proteinExistence type="predicted"/>
<dbReference type="InterPro" id="IPR025827">
    <property type="entry name" value="Zn_ribbon_recom_dom"/>
</dbReference>
<dbReference type="SMART" id="SM00857">
    <property type="entry name" value="Resolvase"/>
    <property type="match status" value="1"/>
</dbReference>
<dbReference type="Proteomes" id="UP000516428">
    <property type="component" value="Chromosome"/>
</dbReference>
<dbReference type="Gene3D" id="3.90.1750.20">
    <property type="entry name" value="Putative Large Serine Recombinase, Chain B, Domain 2"/>
    <property type="match status" value="1"/>
</dbReference>
<feature type="domain" description="Resolvase/invertase-type recombinase catalytic" evidence="1">
    <location>
        <begin position="3"/>
        <end position="158"/>
    </location>
</feature>
<dbReference type="AlphaFoldDB" id="A0A7H1BBC1"/>
<evidence type="ECO:0000313" key="3">
    <source>
        <dbReference type="EMBL" id="QNS06026.1"/>
    </source>
</evidence>
<dbReference type="PANTHER" id="PTHR30461">
    <property type="entry name" value="DNA-INVERTASE FROM LAMBDOID PROPHAGE"/>
    <property type="match status" value="1"/>
</dbReference>
<dbReference type="EMBL" id="CP061281">
    <property type="protein sequence ID" value="QNS06026.1"/>
    <property type="molecule type" value="Genomic_DNA"/>
</dbReference>
<feature type="domain" description="Recombinase" evidence="2">
    <location>
        <begin position="160"/>
        <end position="292"/>
    </location>
</feature>
<dbReference type="RefSeq" id="WP_188338710.1">
    <property type="nucleotide sequence ID" value="NZ_CP061281.1"/>
</dbReference>
<dbReference type="InterPro" id="IPR038109">
    <property type="entry name" value="DNA_bind_recomb_sf"/>
</dbReference>
<gene>
    <name evidence="3" type="ORF">IAG42_22210</name>
</gene>
<dbReference type="CDD" id="cd00338">
    <property type="entry name" value="Ser_Recombinase"/>
    <property type="match status" value="1"/>
</dbReference>
<dbReference type="KEGG" id="sxn:IAG42_22210"/>
<name>A0A7H1BBC1_9ACTN</name>
<dbReference type="InterPro" id="IPR036162">
    <property type="entry name" value="Resolvase-like_N_sf"/>
</dbReference>
<dbReference type="InterPro" id="IPR050639">
    <property type="entry name" value="SSR_resolvase"/>
</dbReference>
<accession>A0A7H1BBC1</accession>
<sequence>MIVVGGYTRISDVGQLGDGRDGRDGVIRQREDVYDLAKLRRCRVHRVYEDNDTSAYKRRTRRAGFEDMVQDLETGTISGVIAYTIDRIARQPRDLERLIDIYEQARRPMAFATTTGDHDLTTTDGRFQARIYVTVANKFSADAARRISRQKLADARAGRPHKGQRAFGWVDTHHVDEREAELVRQAHKDVLQGKKVSAVHREWAELGVRGPQTPPGKTIGYSSVLYVLRNPRLCGYRSYIPQKVRERSGRLDPVEYLVERTDGKPVIGTWETILSPREWCELIDELNARKQTGSGRSKGTTVTRRLLTGILQCARCGATLSSGVYQKGTASYAKHGYHYYCRAADGGCGRISRSGPPVEDHVEGQLLERLRRQLAEAKEQGVDPAPGASTLSASLRQIEADKAEARRLRADNLLSLAEFAREIRRLEAAEQHLHEMAGAPPAPMLERPSPTVGRVVRDWNCFTTDQKREELERAIETVVVKPAGKGGAQRGTFRPELIEIVWRS</sequence>
<evidence type="ECO:0000259" key="1">
    <source>
        <dbReference type="PROSITE" id="PS51736"/>
    </source>
</evidence>
<dbReference type="PROSITE" id="PS51736">
    <property type="entry name" value="RECOMBINASES_3"/>
    <property type="match status" value="1"/>
</dbReference>
<keyword evidence="4" id="KW-1185">Reference proteome</keyword>
<dbReference type="PROSITE" id="PS51737">
    <property type="entry name" value="RECOMBINASE_DNA_BIND"/>
    <property type="match status" value="1"/>
</dbReference>
<organism evidence="3 4">
    <name type="scientific">Streptomyces xanthii</name>
    <dbReference type="NCBI Taxonomy" id="2768069"/>
    <lineage>
        <taxon>Bacteria</taxon>
        <taxon>Bacillati</taxon>
        <taxon>Actinomycetota</taxon>
        <taxon>Actinomycetes</taxon>
        <taxon>Kitasatosporales</taxon>
        <taxon>Streptomycetaceae</taxon>
        <taxon>Streptomyces</taxon>
    </lineage>
</organism>
<protein>
    <submittedName>
        <fullName evidence="3">Recombinase family protein</fullName>
    </submittedName>
</protein>
<dbReference type="SUPFAM" id="SSF53041">
    <property type="entry name" value="Resolvase-like"/>
    <property type="match status" value="1"/>
</dbReference>
<dbReference type="InterPro" id="IPR011109">
    <property type="entry name" value="DNA_bind_recombinase_dom"/>
</dbReference>
<evidence type="ECO:0000259" key="2">
    <source>
        <dbReference type="PROSITE" id="PS51737"/>
    </source>
</evidence>
<dbReference type="GO" id="GO:0003677">
    <property type="term" value="F:DNA binding"/>
    <property type="evidence" value="ECO:0007669"/>
    <property type="project" value="InterPro"/>
</dbReference>